<evidence type="ECO:0000256" key="2">
    <source>
        <dbReference type="ARBA" id="ARBA00022840"/>
    </source>
</evidence>
<feature type="domain" description="ABC transporter" evidence="4">
    <location>
        <begin position="363"/>
        <end position="590"/>
    </location>
</feature>
<feature type="region of interest" description="Disordered" evidence="3">
    <location>
        <begin position="1"/>
        <end position="54"/>
    </location>
</feature>
<dbReference type="InterPro" id="IPR015854">
    <property type="entry name" value="ABC_transpr_LolD-like"/>
</dbReference>
<dbReference type="EMBL" id="JACHDB010000002">
    <property type="protein sequence ID" value="MBB5436202.1"/>
    <property type="molecule type" value="Genomic_DNA"/>
</dbReference>
<evidence type="ECO:0000256" key="3">
    <source>
        <dbReference type="SAM" id="MobiDB-lite"/>
    </source>
</evidence>
<keyword evidence="1" id="KW-0547">Nucleotide-binding</keyword>
<evidence type="ECO:0000259" key="4">
    <source>
        <dbReference type="PROSITE" id="PS50893"/>
    </source>
</evidence>
<dbReference type="GO" id="GO:0016887">
    <property type="term" value="F:ATP hydrolysis activity"/>
    <property type="evidence" value="ECO:0007669"/>
    <property type="project" value="InterPro"/>
</dbReference>
<dbReference type="Proteomes" id="UP000572635">
    <property type="component" value="Unassembled WGS sequence"/>
</dbReference>
<reference evidence="5 6" key="1">
    <citation type="submission" date="2020-08" db="EMBL/GenBank/DDBJ databases">
        <title>Sequencing the genomes of 1000 actinobacteria strains.</title>
        <authorList>
            <person name="Klenk H.-P."/>
        </authorList>
    </citation>
    <scope>NUCLEOTIDE SEQUENCE [LARGE SCALE GENOMIC DNA]</scope>
    <source>
        <strain evidence="5 6">DSM 44551</strain>
    </source>
</reference>
<dbReference type="GO" id="GO:0005524">
    <property type="term" value="F:ATP binding"/>
    <property type="evidence" value="ECO:0007669"/>
    <property type="project" value="UniProtKB-KW"/>
</dbReference>
<evidence type="ECO:0000313" key="6">
    <source>
        <dbReference type="Proteomes" id="UP000572635"/>
    </source>
</evidence>
<keyword evidence="6" id="KW-1185">Reference proteome</keyword>
<dbReference type="AlphaFoldDB" id="A0A7W8QTF9"/>
<dbReference type="InterPro" id="IPR003439">
    <property type="entry name" value="ABC_transporter-like_ATP-bd"/>
</dbReference>
<proteinExistence type="predicted"/>
<feature type="region of interest" description="Disordered" evidence="3">
    <location>
        <begin position="270"/>
        <end position="365"/>
    </location>
</feature>
<dbReference type="Pfam" id="PF00005">
    <property type="entry name" value="ABC_tran"/>
    <property type="match status" value="2"/>
</dbReference>
<name>A0A7W8QTF9_9ACTN</name>
<evidence type="ECO:0000313" key="5">
    <source>
        <dbReference type="EMBL" id="MBB5436202.1"/>
    </source>
</evidence>
<protein>
    <submittedName>
        <fullName evidence="5">Peptide/nickel transport system ATP-binding protein</fullName>
    </submittedName>
</protein>
<sequence>MGDGAFHGSPDEPPRPTGGGGPRRDRTGEHTGGLPALLRDRPPGGGAGPAPAAGGWRADGLAVADLAGRTVVGPVDLHVPDGGVLAVMGASGRGKTSLVLAALDALPPGLVRAAGAVRWQGAPIPPGRPARRWRRAHAGILGQDPAADLHPLRTAAGLAAEGVRRAPAGAARRIGRAALAGLGLDPAVLGRRRPGELSGGQARRVALARAIAGDPRLLVLDEPTGGLDPATADLVAEAIGRRRGRPGRATVIITHDRAFADRVADHRLVLDGPESGRPRAAAGRTAPPVPAGLDAAPGEAGAAAAPGAADPAAGPEAAAPAAIDSAVGPGAAGSTAAPGAADPAVRPEAAASAAGPGESGGLLSLRGAAVDTPRGEPLLAGVDMAVEPGESVALLGPSGSGKSTLLRTAAGLHRLAGGSMSFAGAPLPDRAGDRDRRLLRAIQFVGQDPVGALNPAHRVRTALARPGRVLLGLSREQAEESVPALLEQVGLDRRLADALPGRLSGGQRQRVAIARALAARPALLLADEVTSALDAATAHAVLDLLDSLRGGHGLAVLMATHDTGAADRADRVLTLDLRRRTLLAGQGASG</sequence>
<comment type="caution">
    <text evidence="5">The sequence shown here is derived from an EMBL/GenBank/DDBJ whole genome shotgun (WGS) entry which is preliminary data.</text>
</comment>
<gene>
    <name evidence="5" type="ORF">HDA36_006350</name>
</gene>
<organism evidence="5 6">
    <name type="scientific">Nocardiopsis composta</name>
    <dbReference type="NCBI Taxonomy" id="157465"/>
    <lineage>
        <taxon>Bacteria</taxon>
        <taxon>Bacillati</taxon>
        <taxon>Actinomycetota</taxon>
        <taxon>Actinomycetes</taxon>
        <taxon>Streptosporangiales</taxon>
        <taxon>Nocardiopsidaceae</taxon>
        <taxon>Nocardiopsis</taxon>
    </lineage>
</organism>
<dbReference type="InterPro" id="IPR017871">
    <property type="entry name" value="ABC_transporter-like_CS"/>
</dbReference>
<dbReference type="PROSITE" id="PS50893">
    <property type="entry name" value="ABC_TRANSPORTER_2"/>
    <property type="match status" value="2"/>
</dbReference>
<feature type="domain" description="ABC transporter" evidence="4">
    <location>
        <begin position="56"/>
        <end position="297"/>
    </location>
</feature>
<dbReference type="SMART" id="SM00382">
    <property type="entry name" value="AAA"/>
    <property type="match status" value="2"/>
</dbReference>
<dbReference type="RefSeq" id="WP_184399545.1">
    <property type="nucleotide sequence ID" value="NZ_JACHDB010000002.1"/>
</dbReference>
<dbReference type="PROSITE" id="PS00211">
    <property type="entry name" value="ABC_TRANSPORTER_1"/>
    <property type="match status" value="2"/>
</dbReference>
<feature type="compositionally biased region" description="Low complexity" evidence="3">
    <location>
        <begin position="278"/>
        <end position="365"/>
    </location>
</feature>
<keyword evidence="2 5" id="KW-0067">ATP-binding</keyword>
<dbReference type="SUPFAM" id="SSF52540">
    <property type="entry name" value="P-loop containing nucleoside triphosphate hydrolases"/>
    <property type="match status" value="2"/>
</dbReference>
<dbReference type="InterPro" id="IPR003593">
    <property type="entry name" value="AAA+_ATPase"/>
</dbReference>
<dbReference type="GO" id="GO:0005886">
    <property type="term" value="C:plasma membrane"/>
    <property type="evidence" value="ECO:0007669"/>
    <property type="project" value="TreeGrafter"/>
</dbReference>
<accession>A0A7W8QTF9</accession>
<dbReference type="Gene3D" id="3.40.50.300">
    <property type="entry name" value="P-loop containing nucleotide triphosphate hydrolases"/>
    <property type="match status" value="2"/>
</dbReference>
<dbReference type="InterPro" id="IPR027417">
    <property type="entry name" value="P-loop_NTPase"/>
</dbReference>
<dbReference type="GO" id="GO:0022857">
    <property type="term" value="F:transmembrane transporter activity"/>
    <property type="evidence" value="ECO:0007669"/>
    <property type="project" value="TreeGrafter"/>
</dbReference>
<evidence type="ECO:0000256" key="1">
    <source>
        <dbReference type="ARBA" id="ARBA00022741"/>
    </source>
</evidence>
<dbReference type="PANTHER" id="PTHR24220">
    <property type="entry name" value="IMPORT ATP-BINDING PROTEIN"/>
    <property type="match status" value="1"/>
</dbReference>